<sequence>MLFCYLTTRPPKISGCLDEPVEIRRLDVRNLNKEMVRPTTEEMLMSKGVIPEGTEIHFEKFYSRCNKRGSGGRLYGKFALVKDGMIVGRGTVKGNLFCAPTSVRVLDLTASVTPFKRPRPIRW</sequence>
<evidence type="ECO:0000313" key="1">
    <source>
        <dbReference type="EMBL" id="RSN72458.1"/>
    </source>
</evidence>
<evidence type="ECO:0000313" key="2">
    <source>
        <dbReference type="Proteomes" id="UP000277582"/>
    </source>
</evidence>
<keyword evidence="2" id="KW-1185">Reference proteome</keyword>
<accession>A0A3R9X0R1</accession>
<dbReference type="RefSeq" id="WP_125672509.1">
    <property type="nucleotide sequence ID" value="NZ_RCOS01000152.1"/>
</dbReference>
<gene>
    <name evidence="1" type="ORF">D6D85_13690</name>
</gene>
<dbReference type="EMBL" id="RCOS01000152">
    <property type="protein sequence ID" value="RSN72458.1"/>
    <property type="molecule type" value="Genomic_DNA"/>
</dbReference>
<dbReference type="AlphaFoldDB" id="A0A3R9X0R1"/>
<organism evidence="1 2">
    <name type="scientific">Candidatus Methanodesulfokora washburnensis</name>
    <dbReference type="NCBI Taxonomy" id="2478471"/>
    <lineage>
        <taxon>Archaea</taxon>
        <taxon>Thermoproteota</taxon>
        <taxon>Candidatus Korarchaeia</taxon>
        <taxon>Candidatus Korarchaeia incertae sedis</taxon>
        <taxon>Candidatus Methanodesulfokora</taxon>
    </lineage>
</organism>
<proteinExistence type="predicted"/>
<protein>
    <submittedName>
        <fullName evidence="1">Uncharacterized protein</fullName>
    </submittedName>
</protein>
<reference evidence="1 2" key="1">
    <citation type="submission" date="2018-10" db="EMBL/GenBank/DDBJ databases">
        <title>Co-occurring genomic capacity for anaerobic methane metabolism and dissimilatory sulfite reduction discovered in the Korarchaeota.</title>
        <authorList>
            <person name="Mckay L.J."/>
            <person name="Dlakic M."/>
            <person name="Fields M.W."/>
            <person name="Delmont T.O."/>
            <person name="Eren A.M."/>
            <person name="Jay Z.J."/>
            <person name="Klingelsmith K.B."/>
            <person name="Rusch D.B."/>
            <person name="Inskeep W.P."/>
        </authorList>
    </citation>
    <scope>NUCLEOTIDE SEQUENCE [LARGE SCALE GENOMIC DNA]</scope>
    <source>
        <strain evidence="1 2">MDKW</strain>
    </source>
</reference>
<name>A0A3R9X0R1_9CREN</name>
<comment type="caution">
    <text evidence="1">The sequence shown here is derived from an EMBL/GenBank/DDBJ whole genome shotgun (WGS) entry which is preliminary data.</text>
</comment>
<dbReference type="Proteomes" id="UP000277582">
    <property type="component" value="Unassembled WGS sequence"/>
</dbReference>